<sequence>MAFANIAHKLEVKPKDDEFEAIDTSRWGNRDVYPVAHDKRVYGVYDYVSYWGTCGMCLSSWTIGSSLIGIGLTPGQAMGAVVVGMAISSVNAYLNGTPGAKHHLGYGMLGRAAFGLWGSYFVVMLNVFQSFVFYGTQMYFGGQGFVIILNSIFPSYLHMKNTLPLSAGITTPGLIGFVLFIFLYFPIIYFVPAYKVQKLLEIQVVIATVTLFGIMGFAVSANGGSPGNLIAPVIKLTKMEAGFRVVQGITSVAGTYTGGTDRVSDWTRYGRSRHTSTPAIIVLFTTVVLGALMGIIATSAFAEAYGELQWNPMIMLQWLQANYYTPGCRAGTFFAGLGLLCMTVFVNYTQNCVSSGMDVAMLVPRYISQRRGAMIFSILGVLANPWRYLTQAETFITVLSSFGVFMAPAAAILVIDFWVVRKQKWNIPELYMTGGIYWFTGGVNWRAFLAYFLGMWPALPGFVNAVSGIPMNTTLQKFYQISFFFGYIVSALLFWTFNKLSPPPGLGVQVNFDIDGSGIIDGESVDAEKETMVTESTV</sequence>
<feature type="transmembrane region" description="Helical" evidence="6">
    <location>
        <begin position="241"/>
        <end position="259"/>
    </location>
</feature>
<evidence type="ECO:0000256" key="2">
    <source>
        <dbReference type="ARBA" id="ARBA00008974"/>
    </source>
</evidence>
<evidence type="ECO:0000256" key="4">
    <source>
        <dbReference type="ARBA" id="ARBA00022989"/>
    </source>
</evidence>
<feature type="transmembrane region" description="Helical" evidence="6">
    <location>
        <begin position="478"/>
        <end position="497"/>
    </location>
</feature>
<dbReference type="GO" id="GO:0015205">
    <property type="term" value="F:nucleobase transmembrane transporter activity"/>
    <property type="evidence" value="ECO:0007669"/>
    <property type="project" value="TreeGrafter"/>
</dbReference>
<dbReference type="Pfam" id="PF02133">
    <property type="entry name" value="Transp_cyt_pur"/>
    <property type="match status" value="1"/>
</dbReference>
<dbReference type="PANTHER" id="PTHR30618:SF15">
    <property type="entry name" value="NICOTINAMIDE RIBOSIDE TRANSPORTER 1-RELATED"/>
    <property type="match status" value="1"/>
</dbReference>
<comment type="subcellular location">
    <subcellularLocation>
        <location evidence="1">Membrane</location>
        <topology evidence="1">Multi-pass membrane protein</topology>
    </subcellularLocation>
</comment>
<dbReference type="PANTHER" id="PTHR30618">
    <property type="entry name" value="NCS1 FAMILY PURINE/PYRIMIDINE TRANSPORTER"/>
    <property type="match status" value="1"/>
</dbReference>
<evidence type="ECO:0000256" key="6">
    <source>
        <dbReference type="SAM" id="Phobius"/>
    </source>
</evidence>
<dbReference type="InterPro" id="IPR001248">
    <property type="entry name" value="Pur-cyt_permease"/>
</dbReference>
<keyword evidence="3 6" id="KW-0812">Transmembrane</keyword>
<feature type="transmembrane region" description="Helical" evidence="6">
    <location>
        <begin position="280"/>
        <end position="302"/>
    </location>
</feature>
<protein>
    <recommendedName>
        <fullName evidence="9">Allantoin permease</fullName>
    </recommendedName>
</protein>
<feature type="transmembrane region" description="Helical" evidence="6">
    <location>
        <begin position="169"/>
        <end position="190"/>
    </location>
</feature>
<keyword evidence="5 6" id="KW-0472">Membrane</keyword>
<accession>A0AAN7TX77</accession>
<evidence type="ECO:0000256" key="3">
    <source>
        <dbReference type="ARBA" id="ARBA00022692"/>
    </source>
</evidence>
<feature type="transmembrane region" description="Helical" evidence="6">
    <location>
        <begin position="436"/>
        <end position="458"/>
    </location>
</feature>
<dbReference type="Gene3D" id="1.10.4160.10">
    <property type="entry name" value="Hydantoin permease"/>
    <property type="match status" value="1"/>
</dbReference>
<name>A0AAN7TX77_9PEZI</name>
<dbReference type="AlphaFoldDB" id="A0AAN7TX77"/>
<dbReference type="InterPro" id="IPR045225">
    <property type="entry name" value="Uracil/uridine/allantoin_perm"/>
</dbReference>
<evidence type="ECO:0000256" key="5">
    <source>
        <dbReference type="ARBA" id="ARBA00023136"/>
    </source>
</evidence>
<feature type="transmembrane region" description="Helical" evidence="6">
    <location>
        <begin position="330"/>
        <end position="350"/>
    </location>
</feature>
<proteinExistence type="inferred from homology"/>
<evidence type="ECO:0000313" key="7">
    <source>
        <dbReference type="EMBL" id="KAK5118455.1"/>
    </source>
</evidence>
<evidence type="ECO:0000256" key="1">
    <source>
        <dbReference type="ARBA" id="ARBA00004141"/>
    </source>
</evidence>
<feature type="transmembrane region" description="Helical" evidence="6">
    <location>
        <begin position="202"/>
        <end position="221"/>
    </location>
</feature>
<reference evidence="7" key="1">
    <citation type="submission" date="2023-08" db="EMBL/GenBank/DDBJ databases">
        <title>Black Yeasts Isolated from many extreme environments.</title>
        <authorList>
            <person name="Coleine C."/>
            <person name="Stajich J.E."/>
            <person name="Selbmann L."/>
        </authorList>
    </citation>
    <scope>NUCLEOTIDE SEQUENCE</scope>
    <source>
        <strain evidence="7">CCFEE 5401</strain>
    </source>
</reference>
<comment type="caution">
    <text evidence="7">The sequence shown here is derived from an EMBL/GenBank/DDBJ whole genome shotgun (WGS) entry which is preliminary data.</text>
</comment>
<evidence type="ECO:0008006" key="9">
    <source>
        <dbReference type="Google" id="ProtNLM"/>
    </source>
</evidence>
<feature type="transmembrane region" description="Helical" evidence="6">
    <location>
        <begin position="395"/>
        <end position="415"/>
    </location>
</feature>
<keyword evidence="4 6" id="KW-1133">Transmembrane helix</keyword>
<feature type="transmembrane region" description="Helical" evidence="6">
    <location>
        <begin position="139"/>
        <end position="157"/>
    </location>
</feature>
<gene>
    <name evidence="7" type="ORF">LTR62_002969</name>
</gene>
<comment type="similarity">
    <text evidence="2">Belongs to the purine-cytosine permease (2.A.39) family.</text>
</comment>
<dbReference type="Proteomes" id="UP001310890">
    <property type="component" value="Unassembled WGS sequence"/>
</dbReference>
<dbReference type="EMBL" id="JAVRRL010000002">
    <property type="protein sequence ID" value="KAK5118455.1"/>
    <property type="molecule type" value="Genomic_DNA"/>
</dbReference>
<evidence type="ECO:0000313" key="8">
    <source>
        <dbReference type="Proteomes" id="UP001310890"/>
    </source>
</evidence>
<organism evidence="7 8">
    <name type="scientific">Meristemomyces frigidus</name>
    <dbReference type="NCBI Taxonomy" id="1508187"/>
    <lineage>
        <taxon>Eukaryota</taxon>
        <taxon>Fungi</taxon>
        <taxon>Dikarya</taxon>
        <taxon>Ascomycota</taxon>
        <taxon>Pezizomycotina</taxon>
        <taxon>Dothideomycetes</taxon>
        <taxon>Dothideomycetidae</taxon>
        <taxon>Mycosphaerellales</taxon>
        <taxon>Teratosphaeriaceae</taxon>
        <taxon>Meristemomyces</taxon>
    </lineage>
</organism>
<dbReference type="GO" id="GO:0005886">
    <property type="term" value="C:plasma membrane"/>
    <property type="evidence" value="ECO:0007669"/>
    <property type="project" value="TreeGrafter"/>
</dbReference>